<protein>
    <recommendedName>
        <fullName evidence="5">Phosphodiesterase</fullName>
    </recommendedName>
</protein>
<feature type="compositionally biased region" description="Basic and acidic residues" evidence="1">
    <location>
        <begin position="526"/>
        <end position="535"/>
    </location>
</feature>
<dbReference type="EMBL" id="CP045529">
    <property type="protein sequence ID" value="QFU97956.1"/>
    <property type="molecule type" value="Genomic_DNA"/>
</dbReference>
<dbReference type="SUPFAM" id="SSF53649">
    <property type="entry name" value="Alkaline phosphatase-like"/>
    <property type="match status" value="1"/>
</dbReference>
<feature type="region of interest" description="Disordered" evidence="1">
    <location>
        <begin position="723"/>
        <end position="750"/>
    </location>
</feature>
<dbReference type="Gene3D" id="3.40.720.10">
    <property type="entry name" value="Alkaline Phosphatase, subunit A"/>
    <property type="match status" value="1"/>
</dbReference>
<keyword evidence="2" id="KW-0472">Membrane</keyword>
<proteinExistence type="predicted"/>
<evidence type="ECO:0000313" key="4">
    <source>
        <dbReference type="Proteomes" id="UP000326702"/>
    </source>
</evidence>
<gene>
    <name evidence="3" type="ORF">KDY119_01462</name>
</gene>
<dbReference type="Pfam" id="PF01663">
    <property type="entry name" value="Phosphodiest"/>
    <property type="match status" value="1"/>
</dbReference>
<feature type="region of interest" description="Disordered" evidence="1">
    <location>
        <begin position="468"/>
        <end position="536"/>
    </location>
</feature>
<dbReference type="InterPro" id="IPR017850">
    <property type="entry name" value="Alkaline_phosphatase_core_sf"/>
</dbReference>
<feature type="transmembrane region" description="Helical" evidence="2">
    <location>
        <begin position="115"/>
        <end position="133"/>
    </location>
</feature>
<organism evidence="3 4">
    <name type="scientific">Luteimicrobium xylanilyticum</name>
    <dbReference type="NCBI Taxonomy" id="1133546"/>
    <lineage>
        <taxon>Bacteria</taxon>
        <taxon>Bacillati</taxon>
        <taxon>Actinomycetota</taxon>
        <taxon>Actinomycetes</taxon>
        <taxon>Micrococcales</taxon>
        <taxon>Luteimicrobium</taxon>
    </lineage>
</organism>
<evidence type="ECO:0000313" key="3">
    <source>
        <dbReference type="EMBL" id="QFU97956.1"/>
    </source>
</evidence>
<feature type="compositionally biased region" description="Basic and acidic residues" evidence="1">
    <location>
        <begin position="475"/>
        <end position="503"/>
    </location>
</feature>
<accession>A0A5P9Q9L4</accession>
<dbReference type="KEGG" id="lxl:KDY119_01462"/>
<dbReference type="OrthoDB" id="5404822at2"/>
<dbReference type="AlphaFoldDB" id="A0A5P9Q9L4"/>
<dbReference type="InterPro" id="IPR002591">
    <property type="entry name" value="Phosphodiest/P_Trfase"/>
</dbReference>
<evidence type="ECO:0008006" key="5">
    <source>
        <dbReference type="Google" id="ProtNLM"/>
    </source>
</evidence>
<name>A0A5P9Q9L4_9MICO</name>
<dbReference type="Proteomes" id="UP000326702">
    <property type="component" value="Chromosome"/>
</dbReference>
<feature type="transmembrane region" description="Helical" evidence="2">
    <location>
        <begin position="53"/>
        <end position="73"/>
    </location>
</feature>
<dbReference type="RefSeq" id="WP_153022124.1">
    <property type="nucleotide sequence ID" value="NZ_BAABIH010000035.1"/>
</dbReference>
<feature type="transmembrane region" description="Helical" evidence="2">
    <location>
        <begin position="26"/>
        <end position="47"/>
    </location>
</feature>
<feature type="transmembrane region" description="Helical" evidence="2">
    <location>
        <begin position="85"/>
        <end position="103"/>
    </location>
</feature>
<evidence type="ECO:0000256" key="1">
    <source>
        <dbReference type="SAM" id="MobiDB-lite"/>
    </source>
</evidence>
<sequence>MAAGDPARPTPPPKDRGSRVADLRESVWSLVATTAGLAVALLVVPGISVSSPWAVLAVALAVTVGDALVRPALRVLAARFGPLSALLLGLAAQVLIAWAALVHVPGLHLTHGTDVVPVLVVAAVVMAVGRWLLGLRDNDYVLGDLRRRARRGARRRARAAERAGGASTPAPGGDRGVLIVQLDGLAQDTLEFAVRAGLAPTLTRWLREGTHRLEPWWAQVPSTTPASQAGLLHGAADRVPAFRWWDRELGRLLVTNHPRDAALLEERLAQSGPGLLAGGGVAVSTMFSGGAATSLLVVSRARRGIGPGATFVEFCSSPFVLVRAVLLTVGELVKELYQGWQQTARRVEPRVSRLGAYPALRAITNVLLRDLNTSLVAEQMVQGAPVIFVDFVDHDEVAHHAGPLRPESLRSLEGLDRVVGLLEQLGRQTARPYDVVVLSDHGQSLGEPFAKTYGLTLDALVRRLTGAAPGPASADDERPGPRRDVATAQARGERGEQWHEVAEALRALSGTARGHDAVGPESGRVAGDRPTRGSETDLATEQDLVVAASGNFAGVWVTGSDEPLRLSRLVERWPDLVPGLAAHPGIGVVVGRDDDGRPVALGAHGLRHLVTGAVEGEDPTAVYGPRAADDLAHAAGLDSAADLLVVSSVDDAGLVHPFEGLVGSHGGLGGEQNRAVLLHPADWEVDDALRTGSDDARLLVGADAVHRQLVAWLAALGLGPAAPPAGGGTSTSAARTPDEPPAGHAEEVAS</sequence>
<reference evidence="3 4" key="1">
    <citation type="submission" date="2019-10" db="EMBL/GenBank/DDBJ databases">
        <title>Genome sequence of Luteimicrobium xylanilyticum HY-24.</title>
        <authorList>
            <person name="Kim D.Y."/>
            <person name="Park H.-Y."/>
        </authorList>
    </citation>
    <scope>NUCLEOTIDE SEQUENCE [LARGE SCALE GENOMIC DNA]</scope>
    <source>
        <strain evidence="3 4">HY-24</strain>
    </source>
</reference>
<keyword evidence="2" id="KW-1133">Transmembrane helix</keyword>
<keyword evidence="4" id="KW-1185">Reference proteome</keyword>
<keyword evidence="2" id="KW-0812">Transmembrane</keyword>
<evidence type="ECO:0000256" key="2">
    <source>
        <dbReference type="SAM" id="Phobius"/>
    </source>
</evidence>